<dbReference type="InterPro" id="IPR058238">
    <property type="entry name" value="Lant_leader_dom"/>
</dbReference>
<organism evidence="1 2">
    <name type="scientific">Chryseobacterium flavum</name>
    <dbReference type="NCBI Taxonomy" id="415851"/>
    <lineage>
        <taxon>Bacteria</taxon>
        <taxon>Pseudomonadati</taxon>
        <taxon>Bacteroidota</taxon>
        <taxon>Flavobacteriia</taxon>
        <taxon>Flavobacteriales</taxon>
        <taxon>Weeksellaceae</taxon>
        <taxon>Chryseobacterium group</taxon>
        <taxon>Chryseobacterium</taxon>
    </lineage>
</organism>
<accession>A0A3D9CL58</accession>
<sequence>MSKKKLTLKKEKITSLTKADMESVKGGELGIDDGLEAGGTARSSNNDFTCCWCTGGGNTSNLTYCPQTTTQPTYTTNSPYPTK</sequence>
<reference evidence="1 2" key="1">
    <citation type="journal article" date="2007" name="Int. J. Syst. Evol. Microbiol.">
        <title>Chryseobacterium flavum sp. nov., isolated from polluted soil.</title>
        <authorList>
            <person name="Zhou Y."/>
            <person name="Dong J."/>
            <person name="Wang X."/>
            <person name="Huang X."/>
            <person name="Zhang K.Y."/>
            <person name="Zhang Y.Q."/>
            <person name="Guo Y.F."/>
            <person name="Lai R."/>
            <person name="Li W.J."/>
        </authorList>
    </citation>
    <scope>NUCLEOTIDE SEQUENCE [LARGE SCALE GENOMIC DNA]</scope>
    <source>
        <strain evidence="1 2">KCTC 12877</strain>
    </source>
</reference>
<dbReference type="EMBL" id="QNUE01000008">
    <property type="protein sequence ID" value="REC66450.1"/>
    <property type="molecule type" value="Genomic_DNA"/>
</dbReference>
<proteinExistence type="predicted"/>
<dbReference type="OrthoDB" id="1272746at2"/>
<dbReference type="RefSeq" id="WP_115959857.1">
    <property type="nucleotide sequence ID" value="NZ_CBCRVL010000003.1"/>
</dbReference>
<protein>
    <submittedName>
        <fullName evidence="1">Uncharacterized protein</fullName>
    </submittedName>
</protein>
<gene>
    <name evidence="1" type="ORF">DRF59_11485</name>
</gene>
<keyword evidence="2" id="KW-1185">Reference proteome</keyword>
<dbReference type="Proteomes" id="UP000256769">
    <property type="component" value="Unassembled WGS sequence"/>
</dbReference>
<dbReference type="AlphaFoldDB" id="A0A3D9CL58"/>
<comment type="caution">
    <text evidence="1">The sequence shown here is derived from an EMBL/GenBank/DDBJ whole genome shotgun (WGS) entry which is preliminary data.</text>
</comment>
<dbReference type="NCBIfam" id="NF038153">
    <property type="entry name" value="lant_leader_L1a"/>
    <property type="match status" value="1"/>
</dbReference>
<name>A0A3D9CL58_9FLAO</name>
<evidence type="ECO:0000313" key="1">
    <source>
        <dbReference type="EMBL" id="REC66450.1"/>
    </source>
</evidence>
<evidence type="ECO:0000313" key="2">
    <source>
        <dbReference type="Proteomes" id="UP000256769"/>
    </source>
</evidence>
<dbReference type="NCBIfam" id="NF038158">
    <property type="entry name" value="lant_leader_L1b"/>
    <property type="match status" value="1"/>
</dbReference>